<gene>
    <name evidence="10" type="primary">brnQ_2</name>
    <name evidence="10" type="ORF">PEDI_12170</name>
</gene>
<dbReference type="Pfam" id="PF05525">
    <property type="entry name" value="Branch_AA_trans"/>
    <property type="match status" value="1"/>
</dbReference>
<evidence type="ECO:0000256" key="1">
    <source>
        <dbReference type="ARBA" id="ARBA00004651"/>
    </source>
</evidence>
<feature type="transmembrane region" description="Helical" evidence="9">
    <location>
        <begin position="77"/>
        <end position="97"/>
    </location>
</feature>
<dbReference type="GO" id="GO:0005886">
    <property type="term" value="C:plasma membrane"/>
    <property type="evidence" value="ECO:0007669"/>
    <property type="project" value="UniProtKB-SubCell"/>
</dbReference>
<dbReference type="PANTHER" id="PTHR30588">
    <property type="entry name" value="BRANCHED-CHAIN AMINO ACID TRANSPORT SYSTEM 2 CARRIER PROTEIN"/>
    <property type="match status" value="1"/>
</dbReference>
<comment type="similarity">
    <text evidence="2">Belongs to the branched chain amino acid transporter family.</text>
</comment>
<name>A0AAN4VYF7_9BACT</name>
<comment type="subcellular location">
    <subcellularLocation>
        <location evidence="1">Cell membrane</location>
        <topology evidence="1">Multi-pass membrane protein</topology>
    </subcellularLocation>
</comment>
<feature type="transmembrane region" description="Helical" evidence="9">
    <location>
        <begin position="147"/>
        <end position="168"/>
    </location>
</feature>
<dbReference type="GO" id="GO:0005304">
    <property type="term" value="F:L-valine transmembrane transporter activity"/>
    <property type="evidence" value="ECO:0007669"/>
    <property type="project" value="TreeGrafter"/>
</dbReference>
<dbReference type="GO" id="GO:0015190">
    <property type="term" value="F:L-leucine transmembrane transporter activity"/>
    <property type="evidence" value="ECO:0007669"/>
    <property type="project" value="TreeGrafter"/>
</dbReference>
<evidence type="ECO:0000313" key="10">
    <source>
        <dbReference type="EMBL" id="GJM60665.1"/>
    </source>
</evidence>
<dbReference type="NCBIfam" id="TIGR00796">
    <property type="entry name" value="livcs"/>
    <property type="match status" value="1"/>
</dbReference>
<dbReference type="Proteomes" id="UP001310022">
    <property type="component" value="Unassembled WGS sequence"/>
</dbReference>
<dbReference type="GO" id="GO:0015188">
    <property type="term" value="F:L-isoleucine transmembrane transporter activity"/>
    <property type="evidence" value="ECO:0007669"/>
    <property type="project" value="TreeGrafter"/>
</dbReference>
<feature type="transmembrane region" description="Helical" evidence="9">
    <location>
        <begin position="227"/>
        <end position="249"/>
    </location>
</feature>
<feature type="transmembrane region" description="Helical" evidence="9">
    <location>
        <begin position="117"/>
        <end position="135"/>
    </location>
</feature>
<accession>A0AAN4VYF7</accession>
<reference evidence="10 11" key="1">
    <citation type="submission" date="2021-12" db="EMBL/GenBank/DDBJ databases">
        <title>Genome sequencing of bacteria with rrn-lacking chromosome and rrn-plasmid.</title>
        <authorList>
            <person name="Anda M."/>
            <person name="Iwasaki W."/>
        </authorList>
    </citation>
    <scope>NUCLEOTIDE SEQUENCE [LARGE SCALE GENOMIC DNA]</scope>
    <source>
        <strain evidence="10 11">NBRC 15940</strain>
    </source>
</reference>
<organism evidence="10 11">
    <name type="scientific">Persicobacter diffluens</name>
    <dbReference type="NCBI Taxonomy" id="981"/>
    <lineage>
        <taxon>Bacteria</taxon>
        <taxon>Pseudomonadati</taxon>
        <taxon>Bacteroidota</taxon>
        <taxon>Cytophagia</taxon>
        <taxon>Cytophagales</taxon>
        <taxon>Persicobacteraceae</taxon>
        <taxon>Persicobacter</taxon>
    </lineage>
</organism>
<dbReference type="AlphaFoldDB" id="A0AAN4VYF7"/>
<evidence type="ECO:0000256" key="6">
    <source>
        <dbReference type="ARBA" id="ARBA00022970"/>
    </source>
</evidence>
<feature type="transmembrane region" description="Helical" evidence="9">
    <location>
        <begin position="41"/>
        <end position="65"/>
    </location>
</feature>
<keyword evidence="4" id="KW-1003">Cell membrane</keyword>
<evidence type="ECO:0000256" key="7">
    <source>
        <dbReference type="ARBA" id="ARBA00022989"/>
    </source>
</evidence>
<evidence type="ECO:0000256" key="4">
    <source>
        <dbReference type="ARBA" id="ARBA00022475"/>
    </source>
</evidence>
<keyword evidence="7 9" id="KW-1133">Transmembrane helix</keyword>
<keyword evidence="5 9" id="KW-0812">Transmembrane</keyword>
<feature type="transmembrane region" description="Helical" evidence="9">
    <location>
        <begin position="269"/>
        <end position="297"/>
    </location>
</feature>
<feature type="transmembrane region" description="Helical" evidence="9">
    <location>
        <begin position="309"/>
        <end position="327"/>
    </location>
</feature>
<keyword evidence="3" id="KW-0813">Transport</keyword>
<feature type="transmembrane region" description="Helical" evidence="9">
    <location>
        <begin position="333"/>
        <end position="357"/>
    </location>
</feature>
<dbReference type="InterPro" id="IPR004685">
    <property type="entry name" value="Brnchd-chn_aa_trnsp_Livcs"/>
</dbReference>
<feature type="transmembrane region" description="Helical" evidence="9">
    <location>
        <begin position="390"/>
        <end position="414"/>
    </location>
</feature>
<keyword evidence="11" id="KW-1185">Reference proteome</keyword>
<feature type="transmembrane region" description="Helical" evidence="9">
    <location>
        <begin position="12"/>
        <end position="29"/>
    </location>
</feature>
<dbReference type="EMBL" id="BQKE01000001">
    <property type="protein sequence ID" value="GJM60665.1"/>
    <property type="molecule type" value="Genomic_DNA"/>
</dbReference>
<evidence type="ECO:0000256" key="3">
    <source>
        <dbReference type="ARBA" id="ARBA00022448"/>
    </source>
</evidence>
<evidence type="ECO:0000256" key="8">
    <source>
        <dbReference type="ARBA" id="ARBA00023136"/>
    </source>
</evidence>
<feature type="transmembrane region" description="Helical" evidence="9">
    <location>
        <begin position="364"/>
        <end position="384"/>
    </location>
</feature>
<dbReference type="PANTHER" id="PTHR30588:SF0">
    <property type="entry name" value="BRANCHED-CHAIN AMINO ACID PERMEASE BRNQ"/>
    <property type="match status" value="1"/>
</dbReference>
<evidence type="ECO:0000313" key="11">
    <source>
        <dbReference type="Proteomes" id="UP001310022"/>
    </source>
</evidence>
<dbReference type="GO" id="GO:0015820">
    <property type="term" value="P:L-leucine transport"/>
    <property type="evidence" value="ECO:0007669"/>
    <property type="project" value="TreeGrafter"/>
</dbReference>
<proteinExistence type="inferred from homology"/>
<evidence type="ECO:0000256" key="5">
    <source>
        <dbReference type="ARBA" id="ARBA00022692"/>
    </source>
</evidence>
<keyword evidence="6" id="KW-0029">Amino-acid transport</keyword>
<evidence type="ECO:0000256" key="9">
    <source>
        <dbReference type="SAM" id="Phobius"/>
    </source>
</evidence>
<feature type="transmembrane region" description="Helical" evidence="9">
    <location>
        <begin position="188"/>
        <end position="207"/>
    </location>
</feature>
<comment type="caution">
    <text evidence="10">The sequence shown here is derived from an EMBL/GenBank/DDBJ whole genome shotgun (WGS) entry which is preliminary data.</text>
</comment>
<evidence type="ECO:0000256" key="2">
    <source>
        <dbReference type="ARBA" id="ARBA00008540"/>
    </source>
</evidence>
<sequence length="434" mass="46019">MRMNSLRKDTLIAGLALFAMFFGAGNLIFPPSIGFTSGTAWLPSLLGFLITGVGLILLGIISVAKSGGTVDTFSERVAPWFGKFLGTLIILAIGPMLAIPRTGAVTYELAFQPHFDVPAWLVTAGFFLITLIFSIKPQGIIDRIGQILAPVLVFVMTVIVVIGIFDPVGSPAEKGLESAFAQGFTDGYQTMDVLAAILFGGLTFAGLKSKGYSKFSDQLSITIKAGLIAASGLTFIYGGLLYIGATFSGADLPADIATSQLLLSIIESILGQAGLILLGIAITFACLTTSVGLSATVGEFFHKLSGGKIPYSALIVATCLFSWYFSIQGVDSLIKVAVPVLSILYPVTIALIFLNLLGDFLPDWAFKVVTFSTLLQSTLSQISFGEEFQFVGSIISDTLPMVLYPGLAVMVIALSLSKRQKNKTALETESTKIQ</sequence>
<dbReference type="GO" id="GO:0015818">
    <property type="term" value="P:isoleucine transport"/>
    <property type="evidence" value="ECO:0007669"/>
    <property type="project" value="TreeGrafter"/>
</dbReference>
<protein>
    <submittedName>
        <fullName evidence="10">Branched-chain amino acid ABC transporter substrate-binding protein</fullName>
    </submittedName>
</protein>
<keyword evidence="8 9" id="KW-0472">Membrane</keyword>